<dbReference type="InterPro" id="IPR025836">
    <property type="entry name" value="Zn_knuckle_CX2CX4HX4C"/>
</dbReference>
<feature type="domain" description="CCHC-type" evidence="3">
    <location>
        <begin position="239"/>
        <end position="255"/>
    </location>
</feature>
<sequence>MSSINPLLFILVKNELTGENYLDWKRNLFNILTAKGSKYVLTQPCPPEPSLYDYRNQREPYEKWCEANKMAKRYILASISMELHKKHRSMETATEIMASLHQMFGQNTHFAREAALKRIMDTKMEEGTKVRDHVLKMMDYLNEVEIHGVQINDKSKINMVIESLPDTFKEFKVSYILNNKDMTLIELMHELHAIEEFYHSRKLPEKGFSSRLKSKDKNEQARVGIGKLSTKRSGKPIGKCYKCGQKGHWKKDCSKIIKIRYLKGIRESLNYSPQDRNLSTPVIEQEEQQQPADQHRIILEQPSLLEPCRSGRAMNQEMESMYSNKVWELVEAPNGVKPIGCKWIYKRKRGVDGKRSIYGLKQASRSWNIRFDQAIKSLGFIQNIDEPCVYKKIQEKFVAFLVLCVDNILLIGNDIGVLTTIKIWLAKQFDMKDLGEISYILGIKLLRDRKNKTLALSQAVYIDKILARFSMENSKTGLLPFRHGITFSKDQSPKTSEEIERMRRVPYATAVGSLMCAMICTRPDICFAVGMDFRKSTSGYVFTLGSGATSWMSVKQSCITDSTTKAEYVATSEAAKEAIWLCKFLRNLEVVPVVTAPLKLFCDNGGAEPKSLQRKKPTRIFKEPKSLRRKKPTRIFKVNLDRPLVSQFLLDGKIQKVEYESLPTICFSCGRYGHVISSCPERSNIGNPEANVDPQNSNDLSSSKLPSAPTAEKATPSDPRYGLWMVVTRKRRNQYGKEKEKLQDYANNQKGNFNQGSRFGALLEDEDGKENQGVENESSVAMLRSHVPANTNLQDLIGVENFSEHENDRALQNLHEQPRTLKNFMHPTRTGSPSCIVFPPDASRFNFKHSIIQLLPTFHDFESENPYLHLREFEEGLTSQGRQVVEMMCNGESRDKSPEDALDYLDYIVENAQHWDTVGSYWSLSKPQSSPSDGGMHNLREDHDFQAKFASLARKVEALESKKNDHVKSVQNISCYVCDSTDHSMQDCPTLPALRESLHEQVNVVDNFKRPNPNPYFQTYNSGWRNHPNFSWRNDNHAQLSQPVPPRQNFQNSQSYPPYVLPPRKTLEDTLHSFIEKQELINNQTMQTLTNLTETISKLTYALTIHEKGKFPAQPEPNPKSQQHPQMRNSGNQNMSQVKSVITLRGGKVVEKHIVDPRETSKDSISENREESVEPLTHEKITNSPPVPPFPQALIKPKKSNHSPEIYEVFKQVKVNIPLLDVIKQNSGCPTISCTIGDHKIGHALLDLGASVNLLPYLVYQQLNFGEFKPTSTTLLLADSEIQIREERFKHEDFYVVRPTSPTSTPPSFPGLRISLSKPPRLQMLTLDF</sequence>
<dbReference type="Proteomes" id="UP001428341">
    <property type="component" value="Unassembled WGS sequence"/>
</dbReference>
<keyword evidence="5" id="KW-1185">Reference proteome</keyword>
<feature type="domain" description="CCHC-type" evidence="3">
    <location>
        <begin position="666"/>
        <end position="681"/>
    </location>
</feature>
<feature type="compositionally biased region" description="Polar residues" evidence="2">
    <location>
        <begin position="1119"/>
        <end position="1134"/>
    </location>
</feature>
<accession>A0AAP0QDR9</accession>
<gene>
    <name evidence="4" type="ORF">WN944_026258</name>
</gene>
<evidence type="ECO:0000313" key="4">
    <source>
        <dbReference type="EMBL" id="KAK9183109.1"/>
    </source>
</evidence>
<dbReference type="InterPro" id="IPR021109">
    <property type="entry name" value="Peptidase_aspartic_dom_sf"/>
</dbReference>
<evidence type="ECO:0000256" key="2">
    <source>
        <dbReference type="SAM" id="MobiDB-lite"/>
    </source>
</evidence>
<evidence type="ECO:0000313" key="5">
    <source>
        <dbReference type="Proteomes" id="UP001428341"/>
    </source>
</evidence>
<dbReference type="InterPro" id="IPR013103">
    <property type="entry name" value="RVT_2"/>
</dbReference>
<keyword evidence="1" id="KW-0862">Zinc</keyword>
<dbReference type="Pfam" id="PF14223">
    <property type="entry name" value="Retrotran_gag_2"/>
    <property type="match status" value="1"/>
</dbReference>
<feature type="compositionally biased region" description="Basic and acidic residues" evidence="2">
    <location>
        <begin position="1155"/>
        <end position="1181"/>
    </location>
</feature>
<keyword evidence="1" id="KW-0863">Zinc-finger</keyword>
<dbReference type="Gene3D" id="4.10.60.10">
    <property type="entry name" value="Zinc finger, CCHC-type"/>
    <property type="match status" value="1"/>
</dbReference>
<dbReference type="Pfam" id="PF00098">
    <property type="entry name" value="zf-CCHC"/>
    <property type="match status" value="1"/>
</dbReference>
<evidence type="ECO:0000256" key="1">
    <source>
        <dbReference type="PROSITE-ProRule" id="PRU00047"/>
    </source>
</evidence>
<dbReference type="Pfam" id="PF14392">
    <property type="entry name" value="zf-CCHC_4"/>
    <property type="match status" value="1"/>
</dbReference>
<feature type="region of interest" description="Disordered" evidence="2">
    <location>
        <begin position="1155"/>
        <end position="1189"/>
    </location>
</feature>
<reference evidence="4 5" key="1">
    <citation type="submission" date="2024-05" db="EMBL/GenBank/DDBJ databases">
        <title>Haplotype-resolved chromosome-level genome assembly of Huyou (Citrus changshanensis).</title>
        <authorList>
            <person name="Miao C."/>
            <person name="Chen W."/>
            <person name="Wu Y."/>
            <person name="Wang L."/>
            <person name="Zhao S."/>
            <person name="Grierson D."/>
            <person name="Xu C."/>
            <person name="Chen K."/>
        </authorList>
    </citation>
    <scope>NUCLEOTIDE SEQUENCE [LARGE SCALE GENOMIC DNA]</scope>
    <source>
        <strain evidence="4">01-14</strain>
        <tissue evidence="4">Leaf</tissue>
    </source>
</reference>
<evidence type="ECO:0000259" key="3">
    <source>
        <dbReference type="PROSITE" id="PS50158"/>
    </source>
</evidence>
<dbReference type="EMBL" id="JBCGBO010000024">
    <property type="protein sequence ID" value="KAK9183109.1"/>
    <property type="molecule type" value="Genomic_DNA"/>
</dbReference>
<comment type="caution">
    <text evidence="4">The sequence shown here is derived from an EMBL/GenBank/DDBJ whole genome shotgun (WGS) entry which is preliminary data.</text>
</comment>
<feature type="compositionally biased region" description="Polar residues" evidence="2">
    <location>
        <begin position="693"/>
        <end position="705"/>
    </location>
</feature>
<dbReference type="SUPFAM" id="SSF57756">
    <property type="entry name" value="Retrovirus zinc finger-like domains"/>
    <property type="match status" value="1"/>
</dbReference>
<dbReference type="PANTHER" id="PTHR33067:SF32">
    <property type="entry name" value="ASPARTIC PEPTIDASE DDI1-TYPE DOMAIN-CONTAINING PROTEIN"/>
    <property type="match status" value="1"/>
</dbReference>
<dbReference type="Pfam" id="PF07727">
    <property type="entry name" value="RVT_2"/>
    <property type="match status" value="1"/>
</dbReference>
<feature type="region of interest" description="Disordered" evidence="2">
    <location>
        <begin position="1109"/>
        <end position="1134"/>
    </location>
</feature>
<organism evidence="4 5">
    <name type="scientific">Citrus x changshan-huyou</name>
    <dbReference type="NCBI Taxonomy" id="2935761"/>
    <lineage>
        <taxon>Eukaryota</taxon>
        <taxon>Viridiplantae</taxon>
        <taxon>Streptophyta</taxon>
        <taxon>Embryophyta</taxon>
        <taxon>Tracheophyta</taxon>
        <taxon>Spermatophyta</taxon>
        <taxon>Magnoliopsida</taxon>
        <taxon>eudicotyledons</taxon>
        <taxon>Gunneridae</taxon>
        <taxon>Pentapetalae</taxon>
        <taxon>rosids</taxon>
        <taxon>malvids</taxon>
        <taxon>Sapindales</taxon>
        <taxon>Rutaceae</taxon>
        <taxon>Aurantioideae</taxon>
        <taxon>Citrus</taxon>
    </lineage>
</organism>
<keyword evidence="1" id="KW-0479">Metal-binding</keyword>
<feature type="region of interest" description="Disordered" evidence="2">
    <location>
        <begin position="686"/>
        <end position="718"/>
    </location>
</feature>
<dbReference type="PROSITE" id="PS50158">
    <property type="entry name" value="ZF_CCHC"/>
    <property type="match status" value="2"/>
</dbReference>
<dbReference type="GO" id="GO:0008270">
    <property type="term" value="F:zinc ion binding"/>
    <property type="evidence" value="ECO:0007669"/>
    <property type="project" value="UniProtKB-KW"/>
</dbReference>
<dbReference type="GO" id="GO:0003676">
    <property type="term" value="F:nucleic acid binding"/>
    <property type="evidence" value="ECO:0007669"/>
    <property type="project" value="InterPro"/>
</dbReference>
<dbReference type="InterPro" id="IPR001878">
    <property type="entry name" value="Znf_CCHC"/>
</dbReference>
<dbReference type="SMART" id="SM00343">
    <property type="entry name" value="ZnF_C2HC"/>
    <property type="match status" value="3"/>
</dbReference>
<protein>
    <recommendedName>
        <fullName evidence="3">CCHC-type domain-containing protein</fullName>
    </recommendedName>
</protein>
<dbReference type="CDD" id="cd09272">
    <property type="entry name" value="RNase_HI_RT_Ty1"/>
    <property type="match status" value="1"/>
</dbReference>
<dbReference type="Gene3D" id="2.40.70.10">
    <property type="entry name" value="Acid Proteases"/>
    <property type="match status" value="1"/>
</dbReference>
<name>A0AAP0QDR9_9ROSI</name>
<dbReference type="PANTHER" id="PTHR33067">
    <property type="entry name" value="RNA-DIRECTED DNA POLYMERASE-RELATED"/>
    <property type="match status" value="1"/>
</dbReference>
<proteinExistence type="predicted"/>
<dbReference type="InterPro" id="IPR036875">
    <property type="entry name" value="Znf_CCHC_sf"/>
</dbReference>